<feature type="compositionally biased region" description="Polar residues" evidence="1">
    <location>
        <begin position="328"/>
        <end position="340"/>
    </location>
</feature>
<feature type="region of interest" description="Disordered" evidence="1">
    <location>
        <begin position="570"/>
        <end position="599"/>
    </location>
</feature>
<reference evidence="2 3" key="1">
    <citation type="submission" date="2021-03" db="EMBL/GenBank/DDBJ databases">
        <authorList>
            <person name="King G.J."/>
            <person name="Bancroft I."/>
            <person name="Baten A."/>
            <person name="Bloomfield J."/>
            <person name="Borpatragohain P."/>
            <person name="He Z."/>
            <person name="Irish N."/>
            <person name="Irwin J."/>
            <person name="Liu K."/>
            <person name="Mauleon R.P."/>
            <person name="Moore J."/>
            <person name="Morris R."/>
            <person name="Ostergaard L."/>
            <person name="Wang B."/>
            <person name="Wells R."/>
        </authorList>
    </citation>
    <scope>NUCLEOTIDE SEQUENCE [LARGE SCALE GENOMIC DNA]</scope>
    <source>
        <strain evidence="2">R-o-18</strain>
        <tissue evidence="2">Leaf</tissue>
    </source>
</reference>
<keyword evidence="3" id="KW-1185">Reference proteome</keyword>
<evidence type="ECO:0000313" key="2">
    <source>
        <dbReference type="EMBL" id="KAG5374428.1"/>
    </source>
</evidence>
<feature type="region of interest" description="Disordered" evidence="1">
    <location>
        <begin position="486"/>
        <end position="513"/>
    </location>
</feature>
<protein>
    <submittedName>
        <fullName evidence="2">Uncharacterized protein</fullName>
    </submittedName>
</protein>
<feature type="region of interest" description="Disordered" evidence="1">
    <location>
        <begin position="277"/>
        <end position="340"/>
    </location>
</feature>
<comment type="caution">
    <text evidence="2">The sequence shown here is derived from an EMBL/GenBank/DDBJ whole genome shotgun (WGS) entry which is preliminary data.</text>
</comment>
<evidence type="ECO:0000256" key="1">
    <source>
        <dbReference type="SAM" id="MobiDB-lite"/>
    </source>
</evidence>
<dbReference type="EMBL" id="JADBGQ010000018">
    <property type="protein sequence ID" value="KAG5374428.1"/>
    <property type="molecule type" value="Genomic_DNA"/>
</dbReference>
<organism evidence="2 3">
    <name type="scientific">Brassica rapa subsp. trilocularis</name>
    <dbReference type="NCBI Taxonomy" id="1813537"/>
    <lineage>
        <taxon>Eukaryota</taxon>
        <taxon>Viridiplantae</taxon>
        <taxon>Streptophyta</taxon>
        <taxon>Embryophyta</taxon>
        <taxon>Tracheophyta</taxon>
        <taxon>Spermatophyta</taxon>
        <taxon>Magnoliopsida</taxon>
        <taxon>eudicotyledons</taxon>
        <taxon>Gunneridae</taxon>
        <taxon>Pentapetalae</taxon>
        <taxon>rosids</taxon>
        <taxon>malvids</taxon>
        <taxon>Brassicales</taxon>
        <taxon>Brassicaceae</taxon>
        <taxon>Brassiceae</taxon>
        <taxon>Brassica</taxon>
    </lineage>
</organism>
<evidence type="ECO:0000313" key="3">
    <source>
        <dbReference type="Proteomes" id="UP000823674"/>
    </source>
</evidence>
<sequence length="908" mass="105540">MERRGVEEEKRWRSLGGLGVNGTDVRTRPYMAVPSVPKVSTKTYPTRPSETVTRECYLGDLRRRDQTVEWIREERARLEQAVKRQSVYTRVVLKVLKLWSVLVEAVLRSVGLRDSRLKSLVAYTGASSSRSNDDYIKRSDLDALFKMLKENGNTYGYSFGASMIAYKDDHLIRELVERLEARNGYRHADMIMESTKDWKHEPEPEELVAEDATLKNIWKQEEYISTMAGDQKGKLTKEERLLLKSMNAQMQQMLDTNMGEFRKELRQKFLQQTDDLRQQNKKRMDKQKLEPRPPDSVPNESSKHKWYKEEEAGRGQQSYKQPAHTLSRPHQASRTPKSNIHSSYNQIVTKSQLYVFTGEGDYLKWERTMEKWLCYNKILKRDALAYVMSQLKGNIYKWLLQEEDDRRYYKEPAITTWEDLKFLLRKKYASKGHTSLKSPMKEVTSSKAVTCYIKEKTVKRSWFSEKDKKELLQVIMDVEKQVKRTYTPRPSTETKHQEPVTTVSELKNAGSDSAATIQEVQTETSMQKEKSETEQECSLFLSQSELNFNNSCDELTCLKPVQPSRIVSVSQVAKEDSAEKEPESTTQEEQQKNLQTESAHESLSYDLQEHCKEFNMVASVPRMFVKVSTEVIKRFGLDKNLNQKSSLIKNVFKIKIITFLVLELELKHSDFCLKPCDSFVRTEERSFVTNFHVHKLILDNSFVSAYELNEPKKAEKCTGKKRGYTDESLAKLEMQQSNLGSCLAVNFDIGAVRGSYLSNPKELSNKLNCYGNYTHQGLTSNWNLVESFSYERVMDSTSRVILCLLCLNFSEYRTSQSYIWRPDMMHLFLSKESCADYMEALKHAKTKNKHEEDKRFKPPDLSQERHQDEYQGAFPQPLVSPFDPHTLRNLSLLIRFCKDYPICSRASS</sequence>
<feature type="compositionally biased region" description="Polar residues" evidence="1">
    <location>
        <begin position="499"/>
        <end position="513"/>
    </location>
</feature>
<feature type="compositionally biased region" description="Basic and acidic residues" evidence="1">
    <location>
        <begin position="301"/>
        <end position="313"/>
    </location>
</feature>
<name>A0ABQ7KN72_BRACM</name>
<feature type="compositionally biased region" description="Basic and acidic residues" evidence="1">
    <location>
        <begin position="573"/>
        <end position="583"/>
    </location>
</feature>
<feature type="compositionally biased region" description="Polar residues" evidence="1">
    <location>
        <begin position="584"/>
        <end position="597"/>
    </location>
</feature>
<gene>
    <name evidence="2" type="primary">SC122g500020.1_BraROA</name>
    <name evidence="2" type="ORF">IGI04_042218</name>
</gene>
<proteinExistence type="predicted"/>
<dbReference type="Proteomes" id="UP000823674">
    <property type="component" value="Unassembled WGS sequence"/>
</dbReference>
<accession>A0ABQ7KN72</accession>